<comment type="catalytic activity">
    <reaction evidence="6">
        <text>a 1,2-diacyl-sn-glycero-3-phosphoethanolamine(in) = a 1,2-diacyl-sn-glycero-3-phosphoethanolamine(out)</text>
        <dbReference type="Rhea" id="RHEA:38895"/>
        <dbReference type="ChEBI" id="CHEBI:64612"/>
    </reaction>
</comment>
<evidence type="ECO:0000256" key="1">
    <source>
        <dbReference type="ARBA" id="ARBA00004141"/>
    </source>
</evidence>
<sequence>MKPSLTAIISVLFLAYIAYSIWVIYGVFFPKSCKGSGKRCIKPYIAKNPKLEMQIFTSTKEVGVGPKDLDLVWKYKNFSLSETAVRTFNVSIPMKTRKNGTLFLHVFVHPRGEDPFVTKYSSFESSPITSYALPQSETFNLLGEKKDSASANVVSKGVPISHWRSKVVVNVLEDNIAFDKNALMGEIYKLLRNSPDGDYLPIVYIDQLSFRVKDLQPITEKTKELPLTITYSPISIGKLRMWLNTIESFGKLHDLGFTEKDTDEIKGIFADTNFFFLMLTFTVAAFHLLFDFLAFKNDISYWKNRDTMVGLSTRAVVWRCISTIIIFLYLLDEETSLLVLIPAGIGSVIEGLVWKVKKAFKLKIRWEGLKPSFEFGITSEKEKETENFDSQAMKYLSYLLYPLCLGGAVYSLLYVEHKSWYSWCIHSLVNGVYAFGFLFMLPQLFVNYKLKSVAHLPWRAFMYKAFNTFIDDVFAFIITMPTAHRLACFRDDVVFVVYLYQRWLYPVDKARVNEFGMSFKEEAKKKKQ</sequence>
<feature type="transmembrane region" description="Helical" evidence="15">
    <location>
        <begin position="420"/>
        <end position="441"/>
    </location>
</feature>
<organism evidence="16 17">
    <name type="scientific">Potamilus streckersoni</name>
    <dbReference type="NCBI Taxonomy" id="2493646"/>
    <lineage>
        <taxon>Eukaryota</taxon>
        <taxon>Metazoa</taxon>
        <taxon>Spiralia</taxon>
        <taxon>Lophotrochozoa</taxon>
        <taxon>Mollusca</taxon>
        <taxon>Bivalvia</taxon>
        <taxon>Autobranchia</taxon>
        <taxon>Heteroconchia</taxon>
        <taxon>Palaeoheterodonta</taxon>
        <taxon>Unionida</taxon>
        <taxon>Unionoidea</taxon>
        <taxon>Unionidae</taxon>
        <taxon>Ambleminae</taxon>
        <taxon>Lampsilini</taxon>
        <taxon>Potamilus</taxon>
    </lineage>
</organism>
<comment type="catalytic activity">
    <reaction evidence="14">
        <text>a 6-(alpha-D-glucosaminyl)-1-(1,2-diacyl-sn-glycero-3-phospho)-1D-myo-inositol(in) = a 6-(alpha-D-glucosaminyl)-1-(1,2-diacyl-sn-glycero-3-phospho)-1D-myo-inositol(out)</text>
        <dbReference type="Rhea" id="RHEA:71491"/>
        <dbReference type="ChEBI" id="CHEBI:57997"/>
    </reaction>
</comment>
<dbReference type="AlphaFoldDB" id="A0AAE0T4P9"/>
<evidence type="ECO:0000256" key="14">
    <source>
        <dbReference type="ARBA" id="ARBA00093208"/>
    </source>
</evidence>
<name>A0AAE0T4P9_9BIVA</name>
<keyword evidence="17" id="KW-1185">Reference proteome</keyword>
<comment type="caution">
    <text evidence="16">The sequence shown here is derived from an EMBL/GenBank/DDBJ whole genome shotgun (WGS) entry which is preliminary data.</text>
</comment>
<evidence type="ECO:0000256" key="6">
    <source>
        <dbReference type="ARBA" id="ARBA00024615"/>
    </source>
</evidence>
<evidence type="ECO:0000313" key="16">
    <source>
        <dbReference type="EMBL" id="KAK3603785.1"/>
    </source>
</evidence>
<dbReference type="GO" id="GO:0012505">
    <property type="term" value="C:endomembrane system"/>
    <property type="evidence" value="ECO:0007669"/>
    <property type="project" value="TreeGrafter"/>
</dbReference>
<evidence type="ECO:0000313" key="17">
    <source>
        <dbReference type="Proteomes" id="UP001195483"/>
    </source>
</evidence>
<evidence type="ECO:0000256" key="12">
    <source>
        <dbReference type="ARBA" id="ARBA00043155"/>
    </source>
</evidence>
<comment type="catalytic activity">
    <reaction evidence="7">
        <text>a 1,2-diacyl-sn-glycero-3-phosphocholine(in) = a 1,2-diacyl-sn-glycero-3-phosphocholine(out)</text>
        <dbReference type="Rhea" id="RHEA:38571"/>
        <dbReference type="ChEBI" id="CHEBI:57643"/>
    </reaction>
</comment>
<protein>
    <recommendedName>
        <fullName evidence="10">Lipid scramblase CLPTM1L</fullName>
    </recommendedName>
    <alternativeName>
        <fullName evidence="12">Cisplatin resistance-related protein 9</fullName>
    </alternativeName>
    <alternativeName>
        <fullName evidence="11">Cleft lip and palate transmembrane protein 1-like protein</fullName>
    </alternativeName>
</protein>
<evidence type="ECO:0000256" key="7">
    <source>
        <dbReference type="ARBA" id="ARBA00024631"/>
    </source>
</evidence>
<evidence type="ECO:0000256" key="3">
    <source>
        <dbReference type="ARBA" id="ARBA00022692"/>
    </source>
</evidence>
<reference evidence="16" key="1">
    <citation type="journal article" date="2021" name="Genome Biol. Evol.">
        <title>A High-Quality Reference Genome for a Parasitic Bivalve with Doubly Uniparental Inheritance (Bivalvia: Unionida).</title>
        <authorList>
            <person name="Smith C.H."/>
        </authorList>
    </citation>
    <scope>NUCLEOTIDE SEQUENCE</scope>
    <source>
        <strain evidence="16">CHS0354</strain>
    </source>
</reference>
<evidence type="ECO:0000256" key="13">
    <source>
        <dbReference type="ARBA" id="ARBA00045827"/>
    </source>
</evidence>
<feature type="transmembrane region" description="Helical" evidence="15">
    <location>
        <begin position="395"/>
        <end position="414"/>
    </location>
</feature>
<reference evidence="16" key="3">
    <citation type="submission" date="2023-05" db="EMBL/GenBank/DDBJ databases">
        <authorList>
            <person name="Smith C.H."/>
        </authorList>
    </citation>
    <scope>NUCLEOTIDE SEQUENCE</scope>
    <source>
        <strain evidence="16">CHS0354</strain>
        <tissue evidence="16">Mantle</tissue>
    </source>
</reference>
<dbReference type="EMBL" id="JAEAOA010002358">
    <property type="protein sequence ID" value="KAK3603785.1"/>
    <property type="molecule type" value="Genomic_DNA"/>
</dbReference>
<dbReference type="InterPro" id="IPR008429">
    <property type="entry name" value="CLPTM1"/>
</dbReference>
<feature type="transmembrane region" description="Helical" evidence="15">
    <location>
        <begin position="316"/>
        <end position="331"/>
    </location>
</feature>
<evidence type="ECO:0000256" key="11">
    <source>
        <dbReference type="ARBA" id="ARBA00042320"/>
    </source>
</evidence>
<feature type="transmembrane region" description="Helical" evidence="15">
    <location>
        <begin position="337"/>
        <end position="356"/>
    </location>
</feature>
<comment type="catalytic activity">
    <reaction evidence="9">
        <text>6-(alpha-D-glucosaminyl)-(1-octadecanoyl,2-(9Z)-octadecenoyl-sn-glycero-3-phospho)-1D-myo-inositol(in) = 6-(alpha-D-glucosaminyl)-(1-octadecanoyl,2-(9Z)-octadecenoyl-sn-glycero-3-phospho)-1D-myo-inositol(out)</text>
        <dbReference type="Rhea" id="RHEA:71495"/>
        <dbReference type="ChEBI" id="CHEBI:190691"/>
    </reaction>
</comment>
<feature type="transmembrane region" description="Helical" evidence="15">
    <location>
        <begin position="274"/>
        <end position="295"/>
    </location>
</feature>
<keyword evidence="4 15" id="KW-1133">Transmembrane helix</keyword>
<dbReference type="Proteomes" id="UP001195483">
    <property type="component" value="Unassembled WGS sequence"/>
</dbReference>
<evidence type="ECO:0000256" key="15">
    <source>
        <dbReference type="SAM" id="Phobius"/>
    </source>
</evidence>
<comment type="catalytic activity">
    <reaction evidence="8">
        <text>a 1,2-diacyl-sn-glycero-3-phospho-(1D-myo-inositol)(in) = a 1,2-diacyl-sn-glycero-3-phospho-(1D-myo-inositol)(out)</text>
        <dbReference type="Rhea" id="RHEA:38691"/>
        <dbReference type="ChEBI" id="CHEBI:57880"/>
    </reaction>
</comment>
<evidence type="ECO:0000256" key="5">
    <source>
        <dbReference type="ARBA" id="ARBA00023136"/>
    </source>
</evidence>
<dbReference type="PANTHER" id="PTHR21347:SF0">
    <property type="entry name" value="LIPID SCRAMBLASE CLPTM1L"/>
    <property type="match status" value="1"/>
</dbReference>
<gene>
    <name evidence="16" type="ORF">CHS0354_042789</name>
</gene>
<accession>A0AAE0T4P9</accession>
<evidence type="ECO:0000256" key="4">
    <source>
        <dbReference type="ARBA" id="ARBA00022989"/>
    </source>
</evidence>
<reference evidence="16" key="2">
    <citation type="journal article" date="2021" name="Genome Biol. Evol.">
        <title>Developing a high-quality reference genome for a parasitic bivalve with doubly uniparental inheritance (Bivalvia: Unionida).</title>
        <authorList>
            <person name="Smith C.H."/>
        </authorList>
    </citation>
    <scope>NUCLEOTIDE SEQUENCE</scope>
    <source>
        <strain evidence="16">CHS0354</strain>
        <tissue evidence="16">Mantle</tissue>
    </source>
</reference>
<comment type="similarity">
    <text evidence="2">Belongs to the CLPTM1 family.</text>
</comment>
<comment type="function">
    <text evidence="13">Scramblase that mediates the translocation of glucosaminylphosphatidylinositol (alpha-D-GlcN-(1-6)-(1,2-diacyl-sn-glycero-3-phospho)-1D-myo-inositol, GlcN-PI) across the endoplasmic reticulum (ER) membrane, from the cytosolic leaflet to the luminal leaflet of the ER membrane, where it participates in the biosynthesis of glycosylphosphatidylinositol (GPI). GPI is a lipid glycoconjugate involved in post-translational modification of proteins. Can also translocate 1,2-diacyl-sn-glycero-3-phospho-(1D-myo-inositol) (phosphatidylinositol or PI), as well as several other phospholipids (1,2-diacyl-sn-glycero-3-phosphocholine, 1,2-diacyl-sn-glycero-3-phosphoethanolamine), and N-acetylglucosaminylphosphatidylinositol (GlcNAc-PI) in vitro.</text>
</comment>
<evidence type="ECO:0000256" key="10">
    <source>
        <dbReference type="ARBA" id="ARBA00040905"/>
    </source>
</evidence>
<keyword evidence="3 15" id="KW-0812">Transmembrane</keyword>
<evidence type="ECO:0000256" key="8">
    <source>
        <dbReference type="ARBA" id="ARBA00035895"/>
    </source>
</evidence>
<dbReference type="Pfam" id="PF05602">
    <property type="entry name" value="CLPTM1"/>
    <property type="match status" value="1"/>
</dbReference>
<dbReference type="PANTHER" id="PTHR21347">
    <property type="entry name" value="CLEFT LIP AND PALATE ASSOCIATED TRANSMEMBRANE PROTEIN-RELATED"/>
    <property type="match status" value="1"/>
</dbReference>
<evidence type="ECO:0000256" key="2">
    <source>
        <dbReference type="ARBA" id="ARBA00009310"/>
    </source>
</evidence>
<comment type="subcellular location">
    <subcellularLocation>
        <location evidence="1">Membrane</location>
        <topology evidence="1">Multi-pass membrane protein</topology>
    </subcellularLocation>
</comment>
<proteinExistence type="inferred from homology"/>
<evidence type="ECO:0000256" key="9">
    <source>
        <dbReference type="ARBA" id="ARBA00036810"/>
    </source>
</evidence>
<keyword evidence="5 15" id="KW-0472">Membrane</keyword>
<dbReference type="GO" id="GO:0016020">
    <property type="term" value="C:membrane"/>
    <property type="evidence" value="ECO:0007669"/>
    <property type="project" value="UniProtKB-SubCell"/>
</dbReference>